<dbReference type="InterPro" id="IPR017896">
    <property type="entry name" value="4Fe4S_Fe-S-bd"/>
</dbReference>
<evidence type="ECO:0000256" key="1">
    <source>
        <dbReference type="SAM" id="MobiDB-lite"/>
    </source>
</evidence>
<feature type="compositionally biased region" description="Basic and acidic residues" evidence="1">
    <location>
        <begin position="810"/>
        <end position="829"/>
    </location>
</feature>
<feature type="compositionally biased region" description="Basic and acidic residues" evidence="1">
    <location>
        <begin position="21"/>
        <end position="33"/>
    </location>
</feature>
<feature type="region of interest" description="Disordered" evidence="1">
    <location>
        <begin position="1"/>
        <end position="231"/>
    </location>
</feature>
<feature type="compositionally biased region" description="Basic and acidic residues" evidence="1">
    <location>
        <begin position="1758"/>
        <end position="1767"/>
    </location>
</feature>
<feature type="compositionally biased region" description="Basic and acidic residues" evidence="1">
    <location>
        <begin position="886"/>
        <end position="923"/>
    </location>
</feature>
<feature type="compositionally biased region" description="Polar residues" evidence="1">
    <location>
        <begin position="652"/>
        <end position="661"/>
    </location>
</feature>
<feature type="region of interest" description="Disordered" evidence="1">
    <location>
        <begin position="735"/>
        <end position="1168"/>
    </location>
</feature>
<feature type="compositionally biased region" description="Basic and acidic residues" evidence="1">
    <location>
        <begin position="325"/>
        <end position="347"/>
    </location>
</feature>
<dbReference type="GO" id="GO:0006936">
    <property type="term" value="P:muscle contraction"/>
    <property type="evidence" value="ECO:0007669"/>
    <property type="project" value="TreeGrafter"/>
</dbReference>
<feature type="compositionally biased region" description="Basic and acidic residues" evidence="1">
    <location>
        <begin position="434"/>
        <end position="451"/>
    </location>
</feature>
<evidence type="ECO:0000259" key="2">
    <source>
        <dbReference type="PROSITE" id="PS51379"/>
    </source>
</evidence>
<evidence type="ECO:0000313" key="3">
    <source>
        <dbReference type="Proteomes" id="UP000887572"/>
    </source>
</evidence>
<feature type="compositionally biased region" description="Low complexity" evidence="1">
    <location>
        <begin position="751"/>
        <end position="762"/>
    </location>
</feature>
<dbReference type="SUPFAM" id="SSF90250">
    <property type="entry name" value="Troponin coil-coiled subunits"/>
    <property type="match status" value="2"/>
</dbReference>
<feature type="compositionally biased region" description="Basic and acidic residues" evidence="1">
    <location>
        <begin position="669"/>
        <end position="683"/>
    </location>
</feature>
<dbReference type="GO" id="GO:0006937">
    <property type="term" value="P:regulation of muscle contraction"/>
    <property type="evidence" value="ECO:0007669"/>
    <property type="project" value="InterPro"/>
</dbReference>
<feature type="compositionally biased region" description="Polar residues" evidence="1">
    <location>
        <begin position="584"/>
        <end position="596"/>
    </location>
</feature>
<feature type="compositionally biased region" description="Acidic residues" evidence="1">
    <location>
        <begin position="1553"/>
        <end position="1569"/>
    </location>
</feature>
<dbReference type="GO" id="GO:0005523">
    <property type="term" value="F:tropomyosin binding"/>
    <property type="evidence" value="ECO:0007669"/>
    <property type="project" value="TreeGrafter"/>
</dbReference>
<feature type="domain" description="4Fe-4S ferredoxin-type" evidence="2">
    <location>
        <begin position="1389"/>
        <end position="1419"/>
    </location>
</feature>
<feature type="compositionally biased region" description="Basic and acidic residues" evidence="1">
    <location>
        <begin position="1045"/>
        <end position="1061"/>
    </location>
</feature>
<feature type="compositionally biased region" description="Acidic residues" evidence="1">
    <location>
        <begin position="1520"/>
        <end position="1530"/>
    </location>
</feature>
<dbReference type="Proteomes" id="UP000887572">
    <property type="component" value="Unplaced"/>
</dbReference>
<feature type="compositionally biased region" description="Basic residues" evidence="1">
    <location>
        <begin position="800"/>
        <end position="809"/>
    </location>
</feature>
<feature type="compositionally biased region" description="Basic and acidic residues" evidence="1">
    <location>
        <begin position="969"/>
        <end position="995"/>
    </location>
</feature>
<feature type="compositionally biased region" description="Basic and acidic residues" evidence="1">
    <location>
        <begin position="1859"/>
        <end position="1877"/>
    </location>
</feature>
<feature type="region of interest" description="Disordered" evidence="1">
    <location>
        <begin position="1813"/>
        <end position="1899"/>
    </location>
</feature>
<dbReference type="GO" id="GO:0005861">
    <property type="term" value="C:troponin complex"/>
    <property type="evidence" value="ECO:0007669"/>
    <property type="project" value="InterPro"/>
</dbReference>
<feature type="region of interest" description="Disordered" evidence="1">
    <location>
        <begin position="1735"/>
        <end position="1767"/>
    </location>
</feature>
<feature type="compositionally biased region" description="Basic and acidic residues" evidence="1">
    <location>
        <begin position="846"/>
        <end position="879"/>
    </location>
</feature>
<feature type="compositionally biased region" description="Low complexity" evidence="1">
    <location>
        <begin position="1570"/>
        <end position="1579"/>
    </location>
</feature>
<dbReference type="InterPro" id="IPR027707">
    <property type="entry name" value="TNNT"/>
</dbReference>
<keyword evidence="3" id="KW-1185">Reference proteome</keyword>
<dbReference type="PANTHER" id="PTHR11521">
    <property type="entry name" value="TROPONIN T"/>
    <property type="match status" value="1"/>
</dbReference>
<feature type="region of interest" description="Disordered" evidence="1">
    <location>
        <begin position="1930"/>
        <end position="1969"/>
    </location>
</feature>
<dbReference type="WBParaSite" id="Gr19_v10_g15911.t1">
    <property type="protein sequence ID" value="Gr19_v10_g15911.t1"/>
    <property type="gene ID" value="Gr19_v10_g15911"/>
</dbReference>
<dbReference type="PROSITE" id="PS51379">
    <property type="entry name" value="4FE4S_FER_2"/>
    <property type="match status" value="1"/>
</dbReference>
<proteinExistence type="predicted"/>
<feature type="compositionally biased region" description="Basic and acidic residues" evidence="1">
    <location>
        <begin position="764"/>
        <end position="799"/>
    </location>
</feature>
<feature type="compositionally biased region" description="Basic and acidic residues" evidence="1">
    <location>
        <begin position="1216"/>
        <end position="1281"/>
    </location>
</feature>
<name>A0A914HD10_GLORO</name>
<organism evidence="3 4">
    <name type="scientific">Globodera rostochiensis</name>
    <name type="common">Golden nematode worm</name>
    <name type="synonym">Heterodera rostochiensis</name>
    <dbReference type="NCBI Taxonomy" id="31243"/>
    <lineage>
        <taxon>Eukaryota</taxon>
        <taxon>Metazoa</taxon>
        <taxon>Ecdysozoa</taxon>
        <taxon>Nematoda</taxon>
        <taxon>Chromadorea</taxon>
        <taxon>Rhabditida</taxon>
        <taxon>Tylenchina</taxon>
        <taxon>Tylenchomorpha</taxon>
        <taxon>Tylenchoidea</taxon>
        <taxon>Heteroderidae</taxon>
        <taxon>Heteroderinae</taxon>
        <taxon>Globodera</taxon>
    </lineage>
</organism>
<feature type="compositionally biased region" description="Basic and acidic residues" evidence="1">
    <location>
        <begin position="930"/>
        <end position="952"/>
    </location>
</feature>
<feature type="compositionally biased region" description="Basic and acidic residues" evidence="1">
    <location>
        <begin position="1072"/>
        <end position="1160"/>
    </location>
</feature>
<feature type="compositionally biased region" description="Pro residues" evidence="1">
    <location>
        <begin position="532"/>
        <end position="552"/>
    </location>
</feature>
<dbReference type="GO" id="GO:0045214">
    <property type="term" value="P:sarcomere organization"/>
    <property type="evidence" value="ECO:0007669"/>
    <property type="project" value="TreeGrafter"/>
</dbReference>
<evidence type="ECO:0000313" key="4">
    <source>
        <dbReference type="WBParaSite" id="Gr19_v10_g15911.t1"/>
    </source>
</evidence>
<feature type="region of interest" description="Disordered" evidence="1">
    <location>
        <begin position="1196"/>
        <end position="1337"/>
    </location>
</feature>
<feature type="compositionally biased region" description="Low complexity" evidence="1">
    <location>
        <begin position="502"/>
        <end position="514"/>
    </location>
</feature>
<sequence length="1969" mass="227645">MSDPEEYTDEEEEEEEEEEAPPAKEAKKSESPKGMEGAEIPVDKMSPALAPQALEAKEEQPKLRRAPPPQQKEPEPEEQTEAEKAMMAAKKRHEEEEAAKLLDFEEKRRQEKDQMDKELSELRERQLRRKEERKREEAEMAARRRQDEERRRKDEEERKAKAEVDKTKREEDKRKRQLMMAGAFVGGVGEGTPPGRNFVVNKSEGADETGQKTESGGSILRKGPNKAQQEEAKRNYMSIVNRPVDVSNMLPNDIKAKIKQLHARIVKLESEKYDLEKLQERQQYDVKELGERQKQHARQKALQSGMDPSEMEENSSLPPKVRVASKFDRQTDRRGYGERRNKFEHPPTKSGPKIAHGSGRPPSEWGRKETEELEQIRKNLEPPKYHEQVKAEGAKPPVRVIPMQLPTDNGAPMSEEGEIETANALGKAAKAKVPRPDEPGWRQTVSRKDETPVAAKKTAKHRFHKREAAEASSIHRLSSPTDLLPSCLKKKNRNTRFHYPASSSLCSPSSNSLRPLPPLCRRPSPSRRPRRQLPPSPFSPRRPTQTQPPPTPQHYHGQFQRRLTDDVLSDCQRRQYISPFLSKPKQSQQRSANQQEVEAVPGDPSADKEVESLLQLYGVRKTGSLERRQEEVPSVTNSWASRYLRERKTIVVQQQTKNEAGTSLDEDGEQRQHQQKDDTKTGKEQFFRERLLNAHQTVDQLLKKRGIDRDFKKERELLLRQYEELLADADAELESELGRTRKGGNGRREPSVASSSDSGLSEDYSEREKAQLDAQPTEKEAEVKVEQTLSRKEAKEATKAKVKCRRHREKEKCERRLREREERKVEIELRGNGGKSEESESTQKVVVEKRRAIIERKLNNSRTKRETKSEKDKEGEQQKRNRQQKKKEEEREKTEEKKEPGEKVKGTQQERKEETKKESEKQKRNQPQGRKWEEKESEKQKRNQLTGRKEEETKEEESEMRKRNQPQGRKGEEKESEKQKRNQTPGRKEEEEKKPCRGSAHAIRMAKVSLQHCSFSSASRKSEQRGEEEKETNLRAHFRLTMPAEEGKSIRKTINAKERTLVGRTVKQRMRKDREEESQRMRKDREEESQRMRKDREKESQRMRKDREKESQRMRKDREEESQRMRKDREEESQRMKKDKEDIREESQNKRELEESKTAEADNEGEQLIVRELVKEQLARKKPAKDAQEVRELLQNMRGTLRKVLREKPKKPRLTLTEKQRKERAEGGKTTRVKGKEAQRGRETAKDLEAERQRTRGTVERGEGRESGVKDDESRAGRKGDAGAIPPSSSRHLPPGHFSPSFSSQPLLAHRQEADKFPPPRHRRLPPPNAPNPSPSAAFIATSNRRRFGWRMAELWSRLTAHLSEAELAELDQRLVDELRRVRQVVRPEWLLFRPTFCVKCALCEQLACPEECGTQWPHLLHFLVPDQLELDPDRLDLAQLLSAKRLLLRRLLRHAAQPLGGRCPHAVSPLFVLHRRALRHVNRTLIRQHNETAAAFRRKMIKRPPKWVPRWRSGGNDRSDEEVEEESIAADEVTAQEVAPKEEEKPAAQPEPEVETPEEKEEAEEEEVPGSPEAAASAPKEEFRRTSVTESVAPTAQLRRAPPPQPKPPAEESMTEAEAAMLAVKKRHEEEEEAKMRDNDERRRQELAAVEDELRVLKERQAERRAEREKEEAEFAERRRHDEDRRRKEEEERKARLEAEKAKREEDKRKRQLMMAGGFGGFVAADADGAGKNFVIPEKNEKGQQGMPGQPSKPRGLSKEQQEEAKRNYMSIVNRPVDVSNMLPNDIKAKIKQLHARIVKLESEKYDLEKRKGRQEYDLKELSERQKQHARAKALETGVDPSEVETSGNFPPKVRVASKFDRQTDHRAYGQRRELFENPPQTPEPTIAHGSGRPPTEWGRKEFEELENIRKNLEPPKYVEQVKAEGDAAKPPVPVIPLQLPADEGLPAAAPVDAAPPPPEKPRRSVKA</sequence>
<feature type="compositionally biased region" description="Basic and acidic residues" evidence="1">
    <location>
        <begin position="365"/>
        <end position="393"/>
    </location>
</feature>
<feature type="compositionally biased region" description="Basic and acidic residues" evidence="1">
    <location>
        <begin position="1020"/>
        <end position="1034"/>
    </location>
</feature>
<dbReference type="InterPro" id="IPR038077">
    <property type="entry name" value="Troponin_sf"/>
</dbReference>
<dbReference type="PANTHER" id="PTHR11521:SF1">
    <property type="entry name" value="TROPONIN T, SKELETAL MUSCLE"/>
    <property type="match status" value="1"/>
</dbReference>
<reference evidence="4" key="1">
    <citation type="submission" date="2022-11" db="UniProtKB">
        <authorList>
            <consortium name="WormBaseParasite"/>
        </authorList>
    </citation>
    <scope>IDENTIFICATION</scope>
</reference>
<dbReference type="Gene3D" id="1.20.5.350">
    <property type="match status" value="2"/>
</dbReference>
<feature type="compositionally biased region" description="Acidic residues" evidence="1">
    <location>
        <begin position="1"/>
        <end position="20"/>
    </location>
</feature>
<feature type="region of interest" description="Disordered" evidence="1">
    <location>
        <begin position="287"/>
        <end position="607"/>
    </location>
</feature>
<feature type="compositionally biased region" description="Basic residues" evidence="1">
    <location>
        <begin position="1200"/>
        <end position="1213"/>
    </location>
</feature>
<feature type="compositionally biased region" description="Basic and acidic residues" evidence="1">
    <location>
        <begin position="1813"/>
        <end position="1828"/>
    </location>
</feature>
<feature type="region of interest" description="Disordered" evidence="1">
    <location>
        <begin position="652"/>
        <end position="683"/>
    </location>
</feature>
<feature type="compositionally biased region" description="Basic and acidic residues" evidence="1">
    <location>
        <begin position="1635"/>
        <end position="1710"/>
    </location>
</feature>
<protein>
    <submittedName>
        <fullName evidence="4">4Fe-4S ferredoxin-type domain-containing protein</fullName>
    </submittedName>
</protein>
<feature type="compositionally biased region" description="Basic and acidic residues" evidence="1">
    <location>
        <begin position="92"/>
        <end position="174"/>
    </location>
</feature>
<feature type="region of interest" description="Disordered" evidence="1">
    <location>
        <begin position="1508"/>
        <end position="1712"/>
    </location>
</feature>
<accession>A0A914HD10</accession>